<protein>
    <submittedName>
        <fullName evidence="1">Uncharacterized protein</fullName>
    </submittedName>
</protein>
<dbReference type="EMBL" id="CH476640">
    <property type="protein sequence ID" value="EDN97454.1"/>
    <property type="molecule type" value="Genomic_DNA"/>
</dbReference>
<dbReference type="KEGG" id="ssl:SS1G_11979"/>
<dbReference type="GeneID" id="5482968"/>
<sequence length="93" mass="10268">MTTSNSTFKAELARIKSTLLPSSKHAYRRCASYIGNAAHRSQFSQRRSSQLGFSEQENSIQLVDEANKEQIPSADGVFLAMLYGDATSSFESD</sequence>
<dbReference type="Proteomes" id="UP000001312">
    <property type="component" value="Unassembled WGS sequence"/>
</dbReference>
<keyword evidence="2" id="KW-1185">Reference proteome</keyword>
<dbReference type="AlphaFoldDB" id="A7F3Y3"/>
<evidence type="ECO:0000313" key="2">
    <source>
        <dbReference type="Proteomes" id="UP000001312"/>
    </source>
</evidence>
<accession>A7F3Y3</accession>
<name>A7F3Y3_SCLS1</name>
<gene>
    <name evidence="1" type="ORF">SS1G_11979</name>
</gene>
<reference evidence="2" key="1">
    <citation type="journal article" date="2011" name="PLoS Genet.">
        <title>Genomic analysis of the necrotrophic fungal pathogens Sclerotinia sclerotiorum and Botrytis cinerea.</title>
        <authorList>
            <person name="Amselem J."/>
            <person name="Cuomo C.A."/>
            <person name="van Kan J.A."/>
            <person name="Viaud M."/>
            <person name="Benito E.P."/>
            <person name="Couloux A."/>
            <person name="Coutinho P.M."/>
            <person name="de Vries R.P."/>
            <person name="Dyer P.S."/>
            <person name="Fillinger S."/>
            <person name="Fournier E."/>
            <person name="Gout L."/>
            <person name="Hahn M."/>
            <person name="Kohn L."/>
            <person name="Lapalu N."/>
            <person name="Plummer K.M."/>
            <person name="Pradier J.M."/>
            <person name="Quevillon E."/>
            <person name="Sharon A."/>
            <person name="Simon A."/>
            <person name="ten Have A."/>
            <person name="Tudzynski B."/>
            <person name="Tudzynski P."/>
            <person name="Wincker P."/>
            <person name="Andrew M."/>
            <person name="Anthouard V."/>
            <person name="Beever R.E."/>
            <person name="Beffa R."/>
            <person name="Benoit I."/>
            <person name="Bouzid O."/>
            <person name="Brault B."/>
            <person name="Chen Z."/>
            <person name="Choquer M."/>
            <person name="Collemare J."/>
            <person name="Cotton P."/>
            <person name="Danchin E.G."/>
            <person name="Da Silva C."/>
            <person name="Gautier A."/>
            <person name="Giraud C."/>
            <person name="Giraud T."/>
            <person name="Gonzalez C."/>
            <person name="Grossetete S."/>
            <person name="Guldener U."/>
            <person name="Henrissat B."/>
            <person name="Howlett B.J."/>
            <person name="Kodira C."/>
            <person name="Kretschmer M."/>
            <person name="Lappartient A."/>
            <person name="Leroch M."/>
            <person name="Levis C."/>
            <person name="Mauceli E."/>
            <person name="Neuveglise C."/>
            <person name="Oeser B."/>
            <person name="Pearson M."/>
            <person name="Poulain J."/>
            <person name="Poussereau N."/>
            <person name="Quesneville H."/>
            <person name="Rascle C."/>
            <person name="Schumacher J."/>
            <person name="Segurens B."/>
            <person name="Sexton A."/>
            <person name="Silva E."/>
            <person name="Sirven C."/>
            <person name="Soanes D.M."/>
            <person name="Talbot N.J."/>
            <person name="Templeton M."/>
            <person name="Yandava C."/>
            <person name="Yarden O."/>
            <person name="Zeng Q."/>
            <person name="Rollins J.A."/>
            <person name="Lebrun M.H."/>
            <person name="Dickman M."/>
        </authorList>
    </citation>
    <scope>NUCLEOTIDE SEQUENCE [LARGE SCALE GENOMIC DNA]</scope>
    <source>
        <strain evidence="2">ATCC 18683 / 1980 / Ss-1</strain>
    </source>
</reference>
<organism evidence="1 2">
    <name type="scientific">Sclerotinia sclerotiorum (strain ATCC 18683 / 1980 / Ss-1)</name>
    <name type="common">White mold</name>
    <name type="synonym">Whetzelinia sclerotiorum</name>
    <dbReference type="NCBI Taxonomy" id="665079"/>
    <lineage>
        <taxon>Eukaryota</taxon>
        <taxon>Fungi</taxon>
        <taxon>Dikarya</taxon>
        <taxon>Ascomycota</taxon>
        <taxon>Pezizomycotina</taxon>
        <taxon>Leotiomycetes</taxon>
        <taxon>Helotiales</taxon>
        <taxon>Sclerotiniaceae</taxon>
        <taxon>Sclerotinia</taxon>
    </lineage>
</organism>
<dbReference type="InParanoid" id="A7F3Y3"/>
<evidence type="ECO:0000313" key="1">
    <source>
        <dbReference type="EMBL" id="EDN97454.1"/>
    </source>
</evidence>
<dbReference type="RefSeq" id="XP_001586950.1">
    <property type="nucleotide sequence ID" value="XM_001586900.1"/>
</dbReference>
<proteinExistence type="predicted"/>